<comment type="caution">
    <text evidence="2">The sequence shown here is derived from an EMBL/GenBank/DDBJ whole genome shotgun (WGS) entry which is preliminary data.</text>
</comment>
<dbReference type="Proteomes" id="UP001595872">
    <property type="component" value="Unassembled WGS sequence"/>
</dbReference>
<protein>
    <submittedName>
        <fullName evidence="2">Phage holin family protein</fullName>
    </submittedName>
</protein>
<keyword evidence="3" id="KW-1185">Reference proteome</keyword>
<keyword evidence="1" id="KW-0812">Transmembrane</keyword>
<evidence type="ECO:0000313" key="3">
    <source>
        <dbReference type="Proteomes" id="UP001595872"/>
    </source>
</evidence>
<feature type="transmembrane region" description="Helical" evidence="1">
    <location>
        <begin position="36"/>
        <end position="63"/>
    </location>
</feature>
<dbReference type="RefSeq" id="WP_378254786.1">
    <property type="nucleotide sequence ID" value="NZ_JBHSIT010000003.1"/>
</dbReference>
<proteinExistence type="predicted"/>
<dbReference type="Pfam" id="PF07332">
    <property type="entry name" value="Phage_holin_3_6"/>
    <property type="match status" value="1"/>
</dbReference>
<sequence>MGELVKQATEQIPELVRAEMRLAVAEMKQKGRHAGLGAGLFGGSGLMALYGVGALLAAVIAALALVLPVWASALIVGAVLLIAAAVLGLLGRSQVGQAEPPMPEQAIKSTRQDITEIKERAHR</sequence>
<feature type="transmembrane region" description="Helical" evidence="1">
    <location>
        <begin position="69"/>
        <end position="90"/>
    </location>
</feature>
<accession>A0ABV9TZP8</accession>
<keyword evidence="1" id="KW-0472">Membrane</keyword>
<dbReference type="InterPro" id="IPR009937">
    <property type="entry name" value="Phage_holin_3_6"/>
</dbReference>
<gene>
    <name evidence="2" type="ORF">ACFPCY_13280</name>
</gene>
<name>A0ABV9TZP8_9ACTN</name>
<organism evidence="2 3">
    <name type="scientific">Actinomadura gamaensis</name>
    <dbReference type="NCBI Taxonomy" id="1763541"/>
    <lineage>
        <taxon>Bacteria</taxon>
        <taxon>Bacillati</taxon>
        <taxon>Actinomycetota</taxon>
        <taxon>Actinomycetes</taxon>
        <taxon>Streptosporangiales</taxon>
        <taxon>Thermomonosporaceae</taxon>
        <taxon>Actinomadura</taxon>
    </lineage>
</organism>
<reference evidence="3" key="1">
    <citation type="journal article" date="2019" name="Int. J. Syst. Evol. Microbiol.">
        <title>The Global Catalogue of Microorganisms (GCM) 10K type strain sequencing project: providing services to taxonomists for standard genome sequencing and annotation.</title>
        <authorList>
            <consortium name="The Broad Institute Genomics Platform"/>
            <consortium name="The Broad Institute Genome Sequencing Center for Infectious Disease"/>
            <person name="Wu L."/>
            <person name="Ma J."/>
        </authorList>
    </citation>
    <scope>NUCLEOTIDE SEQUENCE [LARGE SCALE GENOMIC DNA]</scope>
    <source>
        <strain evidence="3">KLKA75</strain>
    </source>
</reference>
<keyword evidence="1" id="KW-1133">Transmembrane helix</keyword>
<evidence type="ECO:0000256" key="1">
    <source>
        <dbReference type="SAM" id="Phobius"/>
    </source>
</evidence>
<evidence type="ECO:0000313" key="2">
    <source>
        <dbReference type="EMBL" id="MFC4908302.1"/>
    </source>
</evidence>
<dbReference type="EMBL" id="JBHSIT010000003">
    <property type="protein sequence ID" value="MFC4908302.1"/>
    <property type="molecule type" value="Genomic_DNA"/>
</dbReference>